<gene>
    <name evidence="1" type="ORF">PHJA_000342000</name>
</gene>
<dbReference type="AlphaFoldDB" id="A0A830B4G6"/>
<proteinExistence type="predicted"/>
<evidence type="ECO:0000313" key="2">
    <source>
        <dbReference type="Proteomes" id="UP000653305"/>
    </source>
</evidence>
<accession>A0A830B4G6</accession>
<organism evidence="1 2">
    <name type="scientific">Phtheirospermum japonicum</name>
    <dbReference type="NCBI Taxonomy" id="374723"/>
    <lineage>
        <taxon>Eukaryota</taxon>
        <taxon>Viridiplantae</taxon>
        <taxon>Streptophyta</taxon>
        <taxon>Embryophyta</taxon>
        <taxon>Tracheophyta</taxon>
        <taxon>Spermatophyta</taxon>
        <taxon>Magnoliopsida</taxon>
        <taxon>eudicotyledons</taxon>
        <taxon>Gunneridae</taxon>
        <taxon>Pentapetalae</taxon>
        <taxon>asterids</taxon>
        <taxon>lamiids</taxon>
        <taxon>Lamiales</taxon>
        <taxon>Orobanchaceae</taxon>
        <taxon>Orobanchaceae incertae sedis</taxon>
        <taxon>Phtheirospermum</taxon>
    </lineage>
</organism>
<dbReference type="PANTHER" id="PTHR33879">
    <property type="entry name" value="17.6 KDA CLASS II HEAT SHOCK PROTEIN-RELATED"/>
    <property type="match status" value="1"/>
</dbReference>
<protein>
    <recommendedName>
        <fullName evidence="3">SHSP domain-containing protein</fullName>
    </recommendedName>
</protein>
<sequence>MKVHPLPRKRNIALRYDVASSVLAQSNTCRQKKLRRLPHVFEKVLELPFHSNADVSISETPHSLRFAVATDDIGGDVRADAVEIYPGVTKIVVRGDGVVDGPGTEFELDLWRFRLPDLVRPELASPAYEDGELVVTVPKGSAEMERSGRYWKWEPFFGNVKSLKKKKNK</sequence>
<dbReference type="PANTHER" id="PTHR33879:SF3">
    <property type="entry name" value="17.6 KDA CLASS II HEAT SHOCK PROTEIN-RELATED"/>
    <property type="match status" value="1"/>
</dbReference>
<dbReference type="CDD" id="cd06464">
    <property type="entry name" value="ACD_sHsps-like"/>
    <property type="match status" value="1"/>
</dbReference>
<evidence type="ECO:0000313" key="1">
    <source>
        <dbReference type="EMBL" id="GFP81987.1"/>
    </source>
</evidence>
<keyword evidence="2" id="KW-1185">Reference proteome</keyword>
<dbReference type="EMBL" id="BMAC01000036">
    <property type="protein sequence ID" value="GFP81987.1"/>
    <property type="molecule type" value="Genomic_DNA"/>
</dbReference>
<evidence type="ECO:0008006" key="3">
    <source>
        <dbReference type="Google" id="ProtNLM"/>
    </source>
</evidence>
<dbReference type="OrthoDB" id="1922291at2759"/>
<name>A0A830B4G6_9LAMI</name>
<reference evidence="1" key="1">
    <citation type="submission" date="2020-07" db="EMBL/GenBank/DDBJ databases">
        <title>Ethylene signaling mediates host invasion by parasitic plants.</title>
        <authorList>
            <person name="Yoshida S."/>
        </authorList>
    </citation>
    <scope>NUCLEOTIDE SEQUENCE</scope>
    <source>
        <strain evidence="1">Okayama</strain>
    </source>
</reference>
<dbReference type="Proteomes" id="UP000653305">
    <property type="component" value="Unassembled WGS sequence"/>
</dbReference>
<comment type="caution">
    <text evidence="1">The sequence shown here is derived from an EMBL/GenBank/DDBJ whole genome shotgun (WGS) entry which is preliminary data.</text>
</comment>